<dbReference type="PaxDb" id="3218-PP1S29_90V6.1"/>
<dbReference type="EnsemblPlants" id="Pp3c9_13560V3.2">
    <property type="protein sequence ID" value="Pp3c9_13560V3.2"/>
    <property type="gene ID" value="Pp3c9_13560"/>
</dbReference>
<feature type="region of interest" description="Disordered" evidence="1">
    <location>
        <begin position="254"/>
        <end position="304"/>
    </location>
</feature>
<dbReference type="Gramene" id="Pp3c9_13560V3.1">
    <property type="protein sequence ID" value="Pp3c9_13560V3.1"/>
    <property type="gene ID" value="Pp3c9_13560"/>
</dbReference>
<evidence type="ECO:0000256" key="1">
    <source>
        <dbReference type="SAM" id="MobiDB-lite"/>
    </source>
</evidence>
<organism evidence="2">
    <name type="scientific">Physcomitrium patens</name>
    <name type="common">Spreading-leaved earth moss</name>
    <name type="synonym">Physcomitrella patens</name>
    <dbReference type="NCBI Taxonomy" id="3218"/>
    <lineage>
        <taxon>Eukaryota</taxon>
        <taxon>Viridiplantae</taxon>
        <taxon>Streptophyta</taxon>
        <taxon>Embryophyta</taxon>
        <taxon>Bryophyta</taxon>
        <taxon>Bryophytina</taxon>
        <taxon>Bryopsida</taxon>
        <taxon>Funariidae</taxon>
        <taxon>Funariales</taxon>
        <taxon>Funariaceae</taxon>
        <taxon>Physcomitrium</taxon>
    </lineage>
</organism>
<sequence length="467" mass="51712">MGKCKHHPQSVIPGDGICPSCLQKKLNSVWRGESYSDVSAKDTVSYMAPHRLSTGEPIHPQEAISVIGSIASITKRSHLKQFGRNTAGLNIDSRRADDVHTLRKAPHPSFDRGDAGVKAEAVGVSMSGLRTEPRKLFQDRAGFTQDWTELYTKRRSDVSPSAGSRLVSNTVSGGLSVGSRSKPLVDRIAKETAMRVIREVGDRPVEEAEGISPANRYRERSNLADSDSSRMPHEKAGSVSPLPWHSKIRSKWVKGLGSPMNSSNKIFPSKSVETVQKSQVHSSSPAREHSRPKPARGDKKASNRVNLQIYNVEHDSDISSLRAKASKASETVIEGMPDQILRPEDMKQRLRTSHNTVLLWLQDLPCPQSSPYHTSDGWEDPCSSSSDCAMETRNNDLYHEDLTLVGHLHEIAEEHEYFEECSEEQELRTSTTNHLSDVSSFGKFLIRAAQRQPKEGLSRVALATPAR</sequence>
<dbReference type="EMBL" id="ABEU02000009">
    <property type="protein sequence ID" value="PNR48187.1"/>
    <property type="molecule type" value="Genomic_DNA"/>
</dbReference>
<feature type="compositionally biased region" description="Polar residues" evidence="1">
    <location>
        <begin position="259"/>
        <end position="285"/>
    </location>
</feature>
<accession>A0A2K1K333</accession>
<evidence type="ECO:0000313" key="4">
    <source>
        <dbReference type="Proteomes" id="UP000006727"/>
    </source>
</evidence>
<dbReference type="EnsemblPlants" id="Pp3c9_13560V3.1">
    <property type="protein sequence ID" value="Pp3c9_13560V3.1"/>
    <property type="gene ID" value="Pp3c9_13560"/>
</dbReference>
<dbReference type="GeneID" id="112286909"/>
<name>A0A2K1K333_PHYPA</name>
<protein>
    <submittedName>
        <fullName evidence="2 3">Uncharacterized protein</fullName>
    </submittedName>
</protein>
<reference evidence="3" key="3">
    <citation type="submission" date="2020-12" db="UniProtKB">
        <authorList>
            <consortium name="EnsemblPlants"/>
        </authorList>
    </citation>
    <scope>IDENTIFICATION</scope>
</reference>
<dbReference type="Gramene" id="Pp3c9_13560V3.2">
    <property type="protein sequence ID" value="Pp3c9_13560V3.2"/>
    <property type="gene ID" value="Pp3c9_13560"/>
</dbReference>
<gene>
    <name evidence="3" type="primary">LOC112286909</name>
    <name evidence="2" type="ORF">PHYPA_012662</name>
</gene>
<feature type="compositionally biased region" description="Basic and acidic residues" evidence="1">
    <location>
        <begin position="286"/>
        <end position="301"/>
    </location>
</feature>
<evidence type="ECO:0000313" key="3">
    <source>
        <dbReference type="EnsemblPlants" id="Pp3c9_13560V3.1"/>
    </source>
</evidence>
<reference evidence="2 4" key="2">
    <citation type="journal article" date="2018" name="Plant J.">
        <title>The Physcomitrella patens chromosome-scale assembly reveals moss genome structure and evolution.</title>
        <authorList>
            <person name="Lang D."/>
            <person name="Ullrich K.K."/>
            <person name="Murat F."/>
            <person name="Fuchs J."/>
            <person name="Jenkins J."/>
            <person name="Haas F.B."/>
            <person name="Piednoel M."/>
            <person name="Gundlach H."/>
            <person name="Van Bel M."/>
            <person name="Meyberg R."/>
            <person name="Vives C."/>
            <person name="Morata J."/>
            <person name="Symeonidi A."/>
            <person name="Hiss M."/>
            <person name="Muchero W."/>
            <person name="Kamisugi Y."/>
            <person name="Saleh O."/>
            <person name="Blanc G."/>
            <person name="Decker E.L."/>
            <person name="van Gessel N."/>
            <person name="Grimwood J."/>
            <person name="Hayes R.D."/>
            <person name="Graham S.W."/>
            <person name="Gunter L.E."/>
            <person name="McDaniel S.F."/>
            <person name="Hoernstein S.N.W."/>
            <person name="Larsson A."/>
            <person name="Li F.W."/>
            <person name="Perroud P.F."/>
            <person name="Phillips J."/>
            <person name="Ranjan P."/>
            <person name="Rokshar D.S."/>
            <person name="Rothfels C.J."/>
            <person name="Schneider L."/>
            <person name="Shu S."/>
            <person name="Stevenson D.W."/>
            <person name="Thummler F."/>
            <person name="Tillich M."/>
            <person name="Villarreal Aguilar J.C."/>
            <person name="Widiez T."/>
            <person name="Wong G.K."/>
            <person name="Wymore A."/>
            <person name="Zhang Y."/>
            <person name="Zimmer A.D."/>
            <person name="Quatrano R.S."/>
            <person name="Mayer K.F.X."/>
            <person name="Goodstein D."/>
            <person name="Casacuberta J.M."/>
            <person name="Vandepoele K."/>
            <person name="Reski R."/>
            <person name="Cuming A.C."/>
            <person name="Tuskan G.A."/>
            <person name="Maumus F."/>
            <person name="Salse J."/>
            <person name="Schmutz J."/>
            <person name="Rensing S.A."/>
        </authorList>
    </citation>
    <scope>NUCLEOTIDE SEQUENCE [LARGE SCALE GENOMIC DNA]</scope>
    <source>
        <strain evidence="3 4">cv. Gransden 2004</strain>
    </source>
</reference>
<dbReference type="AlphaFoldDB" id="A0A2K1K333"/>
<evidence type="ECO:0000313" key="2">
    <source>
        <dbReference type="EMBL" id="PNR48187.1"/>
    </source>
</evidence>
<reference evidence="2 4" key="1">
    <citation type="journal article" date="2008" name="Science">
        <title>The Physcomitrella genome reveals evolutionary insights into the conquest of land by plants.</title>
        <authorList>
            <person name="Rensing S."/>
            <person name="Lang D."/>
            <person name="Zimmer A."/>
            <person name="Terry A."/>
            <person name="Salamov A."/>
            <person name="Shapiro H."/>
            <person name="Nishiyama T."/>
            <person name="Perroud P.-F."/>
            <person name="Lindquist E."/>
            <person name="Kamisugi Y."/>
            <person name="Tanahashi T."/>
            <person name="Sakakibara K."/>
            <person name="Fujita T."/>
            <person name="Oishi K."/>
            <person name="Shin-I T."/>
            <person name="Kuroki Y."/>
            <person name="Toyoda A."/>
            <person name="Suzuki Y."/>
            <person name="Hashimoto A."/>
            <person name="Yamaguchi K."/>
            <person name="Sugano A."/>
            <person name="Kohara Y."/>
            <person name="Fujiyama A."/>
            <person name="Anterola A."/>
            <person name="Aoki S."/>
            <person name="Ashton N."/>
            <person name="Barbazuk W.B."/>
            <person name="Barker E."/>
            <person name="Bennetzen J."/>
            <person name="Bezanilla M."/>
            <person name="Blankenship R."/>
            <person name="Cho S.H."/>
            <person name="Dutcher S."/>
            <person name="Estelle M."/>
            <person name="Fawcett J.A."/>
            <person name="Gundlach H."/>
            <person name="Hanada K."/>
            <person name="Heyl A."/>
            <person name="Hicks K.A."/>
            <person name="Hugh J."/>
            <person name="Lohr M."/>
            <person name="Mayer K."/>
            <person name="Melkozernov A."/>
            <person name="Murata T."/>
            <person name="Nelson D."/>
            <person name="Pils B."/>
            <person name="Prigge M."/>
            <person name="Reiss B."/>
            <person name="Renner T."/>
            <person name="Rombauts S."/>
            <person name="Rushton P."/>
            <person name="Sanderfoot A."/>
            <person name="Schween G."/>
            <person name="Shiu S.-H."/>
            <person name="Stueber K."/>
            <person name="Theodoulou F.L."/>
            <person name="Tu H."/>
            <person name="Van de Peer Y."/>
            <person name="Verrier P.J."/>
            <person name="Waters E."/>
            <person name="Wood A."/>
            <person name="Yang L."/>
            <person name="Cove D."/>
            <person name="Cuming A."/>
            <person name="Hasebe M."/>
            <person name="Lucas S."/>
            <person name="Mishler D.B."/>
            <person name="Reski R."/>
            <person name="Grigoriev I."/>
            <person name="Quatrano R.S."/>
            <person name="Boore J.L."/>
        </authorList>
    </citation>
    <scope>NUCLEOTIDE SEQUENCE [LARGE SCALE GENOMIC DNA]</scope>
    <source>
        <strain evidence="3 4">cv. Gransden 2004</strain>
    </source>
</reference>
<keyword evidence="4" id="KW-1185">Reference proteome</keyword>
<proteinExistence type="predicted"/>
<dbReference type="Proteomes" id="UP000006727">
    <property type="component" value="Chromosome 9"/>
</dbReference>
<dbReference type="RefSeq" id="XP_024385066.1">
    <property type="nucleotide sequence ID" value="XM_024529298.2"/>
</dbReference>
<dbReference type="KEGG" id="ppp:112286909"/>
<feature type="region of interest" description="Disordered" evidence="1">
    <location>
        <begin position="207"/>
        <end position="242"/>
    </location>
</feature>
<feature type="compositionally biased region" description="Basic and acidic residues" evidence="1">
    <location>
        <begin position="216"/>
        <end position="236"/>
    </location>
</feature>
<dbReference type="OrthoDB" id="10659840at2759"/>